<feature type="compositionally biased region" description="Basic and acidic residues" evidence="1">
    <location>
        <begin position="50"/>
        <end position="65"/>
    </location>
</feature>
<feature type="compositionally biased region" description="Basic and acidic residues" evidence="1">
    <location>
        <begin position="30"/>
        <end position="41"/>
    </location>
</feature>
<reference evidence="3 4" key="1">
    <citation type="submission" date="2022-05" db="EMBL/GenBank/DDBJ databases">
        <authorList>
            <consortium name="Genoscope - CEA"/>
            <person name="William W."/>
        </authorList>
    </citation>
    <scope>NUCLEOTIDE SEQUENCE [LARGE SCALE GENOMIC DNA]</scope>
</reference>
<gene>
    <name evidence="3" type="ORF">PMEA_00007231</name>
</gene>
<dbReference type="SUPFAM" id="SSF52200">
    <property type="entry name" value="Toll/Interleukin receptor TIR domain"/>
    <property type="match status" value="2"/>
</dbReference>
<feature type="domain" description="TIR" evidence="2">
    <location>
        <begin position="568"/>
        <end position="687"/>
    </location>
</feature>
<dbReference type="PANTHER" id="PTHR46270">
    <property type="entry name" value="ARMADILLO-TYPE FOLD-RELATED"/>
    <property type="match status" value="1"/>
</dbReference>
<dbReference type="Pfam" id="PF13676">
    <property type="entry name" value="TIR_2"/>
    <property type="match status" value="2"/>
</dbReference>
<dbReference type="InterPro" id="IPR035897">
    <property type="entry name" value="Toll_tir_struct_dom_sf"/>
</dbReference>
<dbReference type="PANTHER" id="PTHR46270:SF2">
    <property type="entry name" value="TIR DOMAIN-CONTAINING PROTEIN"/>
    <property type="match status" value="1"/>
</dbReference>
<dbReference type="Gene3D" id="1.10.150.50">
    <property type="entry name" value="Transcription Factor, Ets-1"/>
    <property type="match status" value="2"/>
</dbReference>
<evidence type="ECO:0000259" key="2">
    <source>
        <dbReference type="Pfam" id="PF13676"/>
    </source>
</evidence>
<dbReference type="SUPFAM" id="SSF48371">
    <property type="entry name" value="ARM repeat"/>
    <property type="match status" value="2"/>
</dbReference>
<dbReference type="GO" id="GO:0007165">
    <property type="term" value="P:signal transduction"/>
    <property type="evidence" value="ECO:0007669"/>
    <property type="project" value="InterPro"/>
</dbReference>
<evidence type="ECO:0000313" key="3">
    <source>
        <dbReference type="EMBL" id="CAH3118257.1"/>
    </source>
</evidence>
<dbReference type="Gene3D" id="3.40.50.10140">
    <property type="entry name" value="Toll/interleukin-1 receptor homology (TIR) domain"/>
    <property type="match status" value="2"/>
</dbReference>
<dbReference type="EMBL" id="CALNXJ010000016">
    <property type="protein sequence ID" value="CAH3118257.1"/>
    <property type="molecule type" value="Genomic_DNA"/>
</dbReference>
<feature type="compositionally biased region" description="Acidic residues" evidence="1">
    <location>
        <begin position="268"/>
        <end position="279"/>
    </location>
</feature>
<dbReference type="Gene3D" id="1.25.10.10">
    <property type="entry name" value="Leucine-rich Repeat Variant"/>
    <property type="match status" value="2"/>
</dbReference>
<dbReference type="InterPro" id="IPR000157">
    <property type="entry name" value="TIR_dom"/>
</dbReference>
<dbReference type="InterPro" id="IPR011989">
    <property type="entry name" value="ARM-like"/>
</dbReference>
<dbReference type="Pfam" id="PF00514">
    <property type="entry name" value="Arm"/>
    <property type="match status" value="1"/>
</dbReference>
<sequence>MGSGASKTTGKAIKTHARSNGKQTAIENIYHSEERHNKLSQDAKSANGNVKDECDATTRKGKPVTDRFSAENEQMTKDDGDEKILISSLCENDPQLETRLSSTNRHYQSLNKAFHDGNLLTEPSLEHAKALIDVYSKCRKRSNKTVVTDFALAVGIHKLVYNITVDRRSNYPEITTWDRNVRKDTEKEEQGNQEEANDNTLVGDENKNLDSTLPDVQPVKEGGIHGKTHGTGNSDPPASTKDEDQEANDVNGQKPPGGDEIPKAVQEGENEEEKASEEDEEKVAALKMSQDIINHLLAVIMNFTDLHDSFCLACSDLGMVQILIDMTKDLQDTISYHVKYVNPKTQYLSKYSSRGKMLNRTLGVLHNLSKRVPTRMNFAACQALDILIPLLKAEVALFGAKSLLVLACLIDEDNNHLIMADEGPIKFLTTILKKAIGSTTHRYLGLSASELAEGLAQIAVNDNNKKTIGQCEAVPILVKMLQNAKGNEERLKACNTLWTLAFDEENRQMIKSDDYALFELRKLLTTSEDSEIKRTAAGALWECEGKEKHAEEKQQTVTLEQISEAKHVMISYQWDVQKLVIQIKNKLQADGFKVWMDIDEMGGSTLESMAKAVENASVVLVCVSQKYKESPNCRSEAEYTYQLHKDVIPLMMDGKYRPDGWLGFIVGSKFWIDFSEKHKLDSSLDTLIRELGNRGKFDPQEPIVAIADSVDASPQTSIKSWTCGDVKKWLNDVGLENRLDPKAVQRLDGQMLLRLQGLRKEVCPFIFSFLFSCSVEYIFDLYAAYCNAVAQDGTLIIFSLDLTAKFSLCCRQARISFTHQLKQSSNWKVYLIWIRLHNCKRSFTGKDEREGKRKKRRLQFSTRINHTNMAEVGTGNSVDVNFRVQQTSFDAKGEAGANINTQTADAHDNLDPSLTLALFSEKHPEMCPIFTVTTENFQALQAAQNDGIFISPTTLTIVQGLHESYEVKDDENQKESLNSCQDIITKLVGVLLNFSDLHDQFCVACSNVGIVQIFVEMTKELKDAISHNVKFVNPQTQHIKNFTVRGRMLSRILGVLHNLSKRVPTRVNFAACQALDTLIPLLKAEVALFGAKCLLILAYLIDESNNHMIMADEGPIKLLTNLLKMSLSYSNHRCIGFSSSELAEGLTQIAVNDNNKKMIAKCGAIQILVRMLQTAKDNEEKLNACNAFWTLAFDEENQMEIKANEQAISELEKLLTDENIEIQRAAAGALWECNGKERYAEEKKQKVGLQQITDAKHVMISYQWDIQKLVVQIKNKLEAGGFKVWMDIDEMGGSTLESMAKAVENASVVLVCVSQKYKESPNCRSEAEYTYQLRKDVIPLMVDGKYRPDGWLGFIVGSKFWIDFSEKHKLDSNVTKLVKELGTRGKIEVVESIVQAAVEDVVDASPHPSIRSWTCSDVKTWLKAIGLENRLDSKALQRLDGRRLLRLHDLRKESPEFFYSSIKTDLKLGNVFDVLDFVDELENLME</sequence>
<feature type="region of interest" description="Disordered" evidence="1">
    <location>
        <begin position="182"/>
        <end position="279"/>
    </location>
</feature>
<dbReference type="InterPro" id="IPR016024">
    <property type="entry name" value="ARM-type_fold"/>
</dbReference>
<protein>
    <recommendedName>
        <fullName evidence="2">TIR domain-containing protein</fullName>
    </recommendedName>
</protein>
<dbReference type="InterPro" id="IPR013761">
    <property type="entry name" value="SAM/pointed_sf"/>
</dbReference>
<dbReference type="SUPFAM" id="SSF47769">
    <property type="entry name" value="SAM/Pointed domain"/>
    <property type="match status" value="2"/>
</dbReference>
<evidence type="ECO:0000313" key="4">
    <source>
        <dbReference type="Proteomes" id="UP001159428"/>
    </source>
</evidence>
<name>A0AAU9WLV1_9CNID</name>
<organism evidence="3 4">
    <name type="scientific">Pocillopora meandrina</name>
    <dbReference type="NCBI Taxonomy" id="46732"/>
    <lineage>
        <taxon>Eukaryota</taxon>
        <taxon>Metazoa</taxon>
        <taxon>Cnidaria</taxon>
        <taxon>Anthozoa</taxon>
        <taxon>Hexacorallia</taxon>
        <taxon>Scleractinia</taxon>
        <taxon>Astrocoeniina</taxon>
        <taxon>Pocilloporidae</taxon>
        <taxon>Pocillopora</taxon>
    </lineage>
</organism>
<keyword evidence="4" id="KW-1185">Reference proteome</keyword>
<dbReference type="Proteomes" id="UP001159428">
    <property type="component" value="Unassembled WGS sequence"/>
</dbReference>
<accession>A0AAU9WLV1</accession>
<comment type="caution">
    <text evidence="3">The sequence shown here is derived from an EMBL/GenBank/DDBJ whole genome shotgun (WGS) entry which is preliminary data.</text>
</comment>
<dbReference type="SMART" id="SM00185">
    <property type="entry name" value="ARM"/>
    <property type="match status" value="4"/>
</dbReference>
<evidence type="ECO:0000256" key="1">
    <source>
        <dbReference type="SAM" id="MobiDB-lite"/>
    </source>
</evidence>
<proteinExistence type="predicted"/>
<feature type="region of interest" description="Disordered" evidence="1">
    <location>
        <begin position="1"/>
        <end position="65"/>
    </location>
</feature>
<feature type="domain" description="TIR" evidence="2">
    <location>
        <begin position="1258"/>
        <end position="1375"/>
    </location>
</feature>
<dbReference type="InterPro" id="IPR000225">
    <property type="entry name" value="Armadillo"/>
</dbReference>